<sequence length="250" mass="28683">MVHRNKECCQCEKCLLKSQKSEMGEETYRVVSRMEEITEQEDKYLAGAKKEIRNDLTVIIPENPFPEIEVDAYPPLKFSWLIPKKLAAMAFPRNKENLKFLVNQGITHLVTLTAGKKPPVDDIARIRWSEIPIEEFGVPTVDDVKKFIDICKRADKNGEVMGVHCRQGRSRSAVMLACYLVHFHRFLPDQAMNVVRMVRPGSLEWEEQEESVGKYFMFLTEDNPLKFGVSGEVMEEMIESAREATNKALG</sequence>
<feature type="domain" description="Tyrosine-protein phosphatase" evidence="2">
    <location>
        <begin position="77"/>
        <end position="225"/>
    </location>
</feature>
<name>A0ABN8B243_CHISP</name>
<accession>A0ABN8B243</accession>
<dbReference type="Gene3D" id="3.90.190.10">
    <property type="entry name" value="Protein tyrosine phosphatase superfamily"/>
    <property type="match status" value="1"/>
</dbReference>
<gene>
    <name evidence="4" type="ORF">CHILSU_LOCUS6327</name>
</gene>
<dbReference type="InterPro" id="IPR000387">
    <property type="entry name" value="Tyr_Pase_dom"/>
</dbReference>
<protein>
    <recommendedName>
        <fullName evidence="6">Tyrosine specific protein phosphatases domain-containing protein</fullName>
    </recommendedName>
</protein>
<evidence type="ECO:0000313" key="4">
    <source>
        <dbReference type="EMBL" id="CAH0403069.1"/>
    </source>
</evidence>
<dbReference type="PROSITE" id="PS50054">
    <property type="entry name" value="TYR_PHOSPHATASE_DUAL"/>
    <property type="match status" value="1"/>
</dbReference>
<dbReference type="PROSITE" id="PS50056">
    <property type="entry name" value="TYR_PHOSPHATASE_2"/>
    <property type="match status" value="1"/>
</dbReference>
<dbReference type="InterPro" id="IPR003595">
    <property type="entry name" value="Tyr_Pase_cat"/>
</dbReference>
<evidence type="ECO:0000256" key="1">
    <source>
        <dbReference type="ARBA" id="ARBA00022801"/>
    </source>
</evidence>
<keyword evidence="1" id="KW-0378">Hydrolase</keyword>
<evidence type="ECO:0008006" key="6">
    <source>
        <dbReference type="Google" id="ProtNLM"/>
    </source>
</evidence>
<evidence type="ECO:0000313" key="5">
    <source>
        <dbReference type="Proteomes" id="UP001153292"/>
    </source>
</evidence>
<feature type="domain" description="Tyrosine specific protein phosphatases" evidence="3">
    <location>
        <begin position="145"/>
        <end position="210"/>
    </location>
</feature>
<evidence type="ECO:0000259" key="3">
    <source>
        <dbReference type="PROSITE" id="PS50056"/>
    </source>
</evidence>
<dbReference type="InterPro" id="IPR029021">
    <property type="entry name" value="Prot-tyrosine_phosphatase-like"/>
</dbReference>
<dbReference type="SUPFAM" id="SSF52799">
    <property type="entry name" value="(Phosphotyrosine protein) phosphatases II"/>
    <property type="match status" value="1"/>
</dbReference>
<evidence type="ECO:0000259" key="2">
    <source>
        <dbReference type="PROSITE" id="PS50054"/>
    </source>
</evidence>
<dbReference type="PANTHER" id="PTHR23339">
    <property type="entry name" value="TYROSINE SPECIFIC PROTEIN PHOSPHATASE AND DUAL SPECIFICITY PROTEIN PHOSPHATASE"/>
    <property type="match status" value="1"/>
</dbReference>
<dbReference type="SMART" id="SM00404">
    <property type="entry name" value="PTPc_motif"/>
    <property type="match status" value="1"/>
</dbReference>
<dbReference type="InterPro" id="IPR057023">
    <property type="entry name" value="PTP-SAK"/>
</dbReference>
<reference evidence="4" key="1">
    <citation type="submission" date="2021-12" db="EMBL/GenBank/DDBJ databases">
        <authorList>
            <person name="King R."/>
        </authorList>
    </citation>
    <scope>NUCLEOTIDE SEQUENCE</scope>
</reference>
<dbReference type="Proteomes" id="UP001153292">
    <property type="component" value="Chromosome 22"/>
</dbReference>
<dbReference type="Pfam" id="PF22784">
    <property type="entry name" value="PTP-SAK"/>
    <property type="match status" value="1"/>
</dbReference>
<dbReference type="InterPro" id="IPR016130">
    <property type="entry name" value="Tyr_Pase_AS"/>
</dbReference>
<proteinExistence type="predicted"/>
<dbReference type="InterPro" id="IPR050561">
    <property type="entry name" value="PTP"/>
</dbReference>
<organism evidence="4 5">
    <name type="scientific">Chilo suppressalis</name>
    <name type="common">Asiatic rice borer moth</name>
    <dbReference type="NCBI Taxonomy" id="168631"/>
    <lineage>
        <taxon>Eukaryota</taxon>
        <taxon>Metazoa</taxon>
        <taxon>Ecdysozoa</taxon>
        <taxon>Arthropoda</taxon>
        <taxon>Hexapoda</taxon>
        <taxon>Insecta</taxon>
        <taxon>Pterygota</taxon>
        <taxon>Neoptera</taxon>
        <taxon>Endopterygota</taxon>
        <taxon>Lepidoptera</taxon>
        <taxon>Glossata</taxon>
        <taxon>Ditrysia</taxon>
        <taxon>Pyraloidea</taxon>
        <taxon>Crambidae</taxon>
        <taxon>Crambinae</taxon>
        <taxon>Chilo</taxon>
    </lineage>
</organism>
<dbReference type="EMBL" id="OU963915">
    <property type="protein sequence ID" value="CAH0403069.1"/>
    <property type="molecule type" value="Genomic_DNA"/>
</dbReference>
<dbReference type="InterPro" id="IPR020422">
    <property type="entry name" value="TYR_PHOSPHATASE_DUAL_dom"/>
</dbReference>
<dbReference type="PROSITE" id="PS00383">
    <property type="entry name" value="TYR_PHOSPHATASE_1"/>
    <property type="match status" value="1"/>
</dbReference>
<keyword evidence="5" id="KW-1185">Reference proteome</keyword>